<keyword evidence="2" id="KW-0732">Signal</keyword>
<accession>A0ABZ1C343</accession>
<dbReference type="PANTHER" id="PTHR11102">
    <property type="entry name" value="SEL-1-LIKE PROTEIN"/>
    <property type="match status" value="1"/>
</dbReference>
<dbReference type="InterPro" id="IPR050767">
    <property type="entry name" value="Sel1_AlgK"/>
</dbReference>
<gene>
    <name evidence="3" type="ORF">K1X11_015035</name>
</gene>
<organism evidence="3 4">
    <name type="scientific">Actomonas aquatica</name>
    <dbReference type="NCBI Taxonomy" id="2866162"/>
    <lineage>
        <taxon>Bacteria</taxon>
        <taxon>Pseudomonadati</taxon>
        <taxon>Verrucomicrobiota</taxon>
        <taxon>Opitutia</taxon>
        <taxon>Opitutales</taxon>
        <taxon>Opitutaceae</taxon>
        <taxon>Actomonas</taxon>
    </lineage>
</organism>
<keyword evidence="4" id="KW-1185">Reference proteome</keyword>
<name>A0ABZ1C343_9BACT</name>
<feature type="compositionally biased region" description="Pro residues" evidence="1">
    <location>
        <begin position="268"/>
        <end position="282"/>
    </location>
</feature>
<dbReference type="RefSeq" id="WP_221031635.1">
    <property type="nucleotide sequence ID" value="NZ_CP139781.1"/>
</dbReference>
<dbReference type="Gene3D" id="1.25.40.10">
    <property type="entry name" value="Tetratricopeptide repeat domain"/>
    <property type="match status" value="1"/>
</dbReference>
<protein>
    <submittedName>
        <fullName evidence="3">Tetratricopeptide repeat protein</fullName>
    </submittedName>
</protein>
<dbReference type="InterPro" id="IPR011990">
    <property type="entry name" value="TPR-like_helical_dom_sf"/>
</dbReference>
<feature type="chain" id="PRO_5046449117" evidence="2">
    <location>
        <begin position="31"/>
        <end position="290"/>
    </location>
</feature>
<sequence>MSPKTPRRFLVTVSSLAGLALAWPALPLSAQSDGGPILLSTEGGGVSWTDVDEMIAAAKAGNPAARLHYAIMLEEGYPGKVDADPAQALTILRELAADGDHEALFRLGKIAHDGLLNQPQDYTKALDLYRRAAAAGNNTAMHNVGAMYVSGRGVKRDYTEGLAWLMLGAENGIGESSVDQVKHRLRKYPDRITKAEARLETLKAELGKLDPRGDVAASAPEPDRSFAPPVAPAPTKVTLPKPTIGGPTSPSLPSVSPTSPSIGVPTISLPPPPPPTPTPAPDPQANDDQN</sequence>
<evidence type="ECO:0000256" key="1">
    <source>
        <dbReference type="SAM" id="MobiDB-lite"/>
    </source>
</evidence>
<dbReference type="SMART" id="SM00671">
    <property type="entry name" value="SEL1"/>
    <property type="match status" value="3"/>
</dbReference>
<dbReference type="Pfam" id="PF08238">
    <property type="entry name" value="Sel1"/>
    <property type="match status" value="3"/>
</dbReference>
<dbReference type="PANTHER" id="PTHR11102:SF160">
    <property type="entry name" value="ERAD-ASSOCIATED E3 UBIQUITIN-PROTEIN LIGASE COMPONENT HRD3"/>
    <property type="match status" value="1"/>
</dbReference>
<reference evidence="3 4" key="2">
    <citation type="submission" date="2023-12" db="EMBL/GenBank/DDBJ databases">
        <title>Description of an unclassified Opitutus bacterium of Verrucomicrobiota.</title>
        <authorList>
            <person name="Zhang D.-F."/>
        </authorList>
    </citation>
    <scope>NUCLEOTIDE SEQUENCE [LARGE SCALE GENOMIC DNA]</scope>
    <source>
        <strain evidence="3 4">WL0086</strain>
    </source>
</reference>
<evidence type="ECO:0000256" key="2">
    <source>
        <dbReference type="SAM" id="SignalP"/>
    </source>
</evidence>
<reference evidence="3 4" key="1">
    <citation type="submission" date="2021-08" db="EMBL/GenBank/DDBJ databases">
        <authorList>
            <person name="Zhang D."/>
            <person name="Zhang A."/>
            <person name="Wang L."/>
        </authorList>
    </citation>
    <scope>NUCLEOTIDE SEQUENCE [LARGE SCALE GENOMIC DNA]</scope>
    <source>
        <strain evidence="3 4">WL0086</strain>
    </source>
</reference>
<dbReference type="SUPFAM" id="SSF81901">
    <property type="entry name" value="HCP-like"/>
    <property type="match status" value="1"/>
</dbReference>
<proteinExistence type="predicted"/>
<dbReference type="EMBL" id="CP139781">
    <property type="protein sequence ID" value="WRQ86128.1"/>
    <property type="molecule type" value="Genomic_DNA"/>
</dbReference>
<feature type="region of interest" description="Disordered" evidence="1">
    <location>
        <begin position="212"/>
        <end position="290"/>
    </location>
</feature>
<evidence type="ECO:0000313" key="3">
    <source>
        <dbReference type="EMBL" id="WRQ86128.1"/>
    </source>
</evidence>
<dbReference type="InterPro" id="IPR006597">
    <property type="entry name" value="Sel1-like"/>
</dbReference>
<dbReference type="Proteomes" id="UP000738431">
    <property type="component" value="Chromosome"/>
</dbReference>
<evidence type="ECO:0000313" key="4">
    <source>
        <dbReference type="Proteomes" id="UP000738431"/>
    </source>
</evidence>
<feature type="signal peptide" evidence="2">
    <location>
        <begin position="1"/>
        <end position="30"/>
    </location>
</feature>
<feature type="compositionally biased region" description="Low complexity" evidence="1">
    <location>
        <begin position="247"/>
        <end position="261"/>
    </location>
</feature>